<evidence type="ECO:0000313" key="2">
    <source>
        <dbReference type="Proteomes" id="UP001431010"/>
    </source>
</evidence>
<evidence type="ECO:0008006" key="3">
    <source>
        <dbReference type="Google" id="ProtNLM"/>
    </source>
</evidence>
<gene>
    <name evidence="1" type="ORF">LQG66_28340</name>
</gene>
<reference evidence="1" key="1">
    <citation type="journal article" date="2024" name="Antonie Van Leeuwenhoek">
        <title>Bradyrhizobium ontarionense sp. nov., a novel bacterial symbiont isolated from Aeschynomene indica (Indian jointvetch), harbours photosynthesis, nitrogen fixation and nitrous oxide (N2O) reductase genes.</title>
        <authorList>
            <person name="Bromfield E.S.P."/>
            <person name="Cloutier S."/>
        </authorList>
    </citation>
    <scope>NUCLEOTIDE SEQUENCE</scope>
    <source>
        <strain evidence="1">A19</strain>
    </source>
</reference>
<dbReference type="RefSeq" id="WP_231319145.1">
    <property type="nucleotide sequence ID" value="NZ_CP088156.1"/>
</dbReference>
<dbReference type="EMBL" id="CP088156">
    <property type="protein sequence ID" value="UFZ03121.1"/>
    <property type="molecule type" value="Genomic_DNA"/>
</dbReference>
<dbReference type="Proteomes" id="UP001431010">
    <property type="component" value="Chromosome"/>
</dbReference>
<keyword evidence="2" id="KW-1185">Reference proteome</keyword>
<accession>A0ABY3R712</accession>
<organism evidence="1 2">
    <name type="scientific">Bradyrhizobium ontarionense</name>
    <dbReference type="NCBI Taxonomy" id="2898149"/>
    <lineage>
        <taxon>Bacteria</taxon>
        <taxon>Pseudomonadati</taxon>
        <taxon>Pseudomonadota</taxon>
        <taxon>Alphaproteobacteria</taxon>
        <taxon>Hyphomicrobiales</taxon>
        <taxon>Nitrobacteraceae</taxon>
        <taxon>Bradyrhizobium</taxon>
    </lineage>
</organism>
<proteinExistence type="predicted"/>
<protein>
    <recommendedName>
        <fullName evidence="3">DUF1266 domain-containing protein</fullName>
    </recommendedName>
</protein>
<name>A0ABY3R712_9BRAD</name>
<evidence type="ECO:0000313" key="1">
    <source>
        <dbReference type="EMBL" id="UFZ03121.1"/>
    </source>
</evidence>
<sequence length="279" mass="30666">MINIAVLVLILAVVMVFIWRRPIGQLPASKSEDRVLESVAAAEDDELMLFYHKDPQPERLVGLWARWAGHAYKAASPWSVFPPAIGFFSVVFREHPEWIERLLPSWLDDRSAVAIDAALALSGNSAIRQQMQARFAKSGANQMLKDELGALPSEALDIQIATPTHLDILWGAFFASGDERYVRRIIEFLAQTADRSELIAIDIANVNLAMAGGPNEIIGQLKEKYAQSFAGTIAYAATAAWALGANATRHEKVAHAIEAYMSEHPATHTTKVLSVIGPR</sequence>